<dbReference type="InterPro" id="IPR014710">
    <property type="entry name" value="RmlC-like_jellyroll"/>
</dbReference>
<dbReference type="CDD" id="cd00038">
    <property type="entry name" value="CAP_ED"/>
    <property type="match status" value="1"/>
</dbReference>
<evidence type="ECO:0000259" key="5">
    <source>
        <dbReference type="PROSITE" id="PS50042"/>
    </source>
</evidence>
<protein>
    <submittedName>
        <fullName evidence="7">Crp/Fnr family transcriptional regulator</fullName>
    </submittedName>
</protein>
<keyword evidence="2" id="KW-0238">DNA-binding</keyword>
<dbReference type="InterPro" id="IPR012318">
    <property type="entry name" value="HTH_CRP"/>
</dbReference>
<dbReference type="GO" id="GO:0003677">
    <property type="term" value="F:DNA binding"/>
    <property type="evidence" value="ECO:0007669"/>
    <property type="project" value="UniProtKB-KW"/>
</dbReference>
<dbReference type="PANTHER" id="PTHR24567:SF74">
    <property type="entry name" value="HTH-TYPE TRANSCRIPTIONAL REGULATOR ARCR"/>
    <property type="match status" value="1"/>
</dbReference>
<dbReference type="InterPro" id="IPR036388">
    <property type="entry name" value="WH-like_DNA-bd_sf"/>
</dbReference>
<gene>
    <name evidence="7" type="ORF">JZY06_03880</name>
</gene>
<dbReference type="Gene3D" id="1.10.10.10">
    <property type="entry name" value="Winged helix-like DNA-binding domain superfamily/Winged helix DNA-binding domain"/>
    <property type="match status" value="1"/>
</dbReference>
<organism evidence="7 8">
    <name type="scientific">Corynebacterium mendelii</name>
    <dbReference type="NCBI Taxonomy" id="2765362"/>
    <lineage>
        <taxon>Bacteria</taxon>
        <taxon>Bacillati</taxon>
        <taxon>Actinomycetota</taxon>
        <taxon>Actinomycetes</taxon>
        <taxon>Mycobacteriales</taxon>
        <taxon>Corynebacteriaceae</taxon>
        <taxon>Corynebacterium</taxon>
    </lineage>
</organism>
<dbReference type="RefSeq" id="WP_207118498.1">
    <property type="nucleotide sequence ID" value="NZ_JAFLEQ010000008.1"/>
</dbReference>
<dbReference type="SMART" id="SM00100">
    <property type="entry name" value="cNMP"/>
    <property type="match status" value="1"/>
</dbReference>
<keyword evidence="8" id="KW-1185">Reference proteome</keyword>
<sequence length="248" mass="26998">MSVSDSLHRQSTPQPEPAATGGTPLCLREVELFDRIPHEELAELNTMLPLTCHAAGQIVYDPQRSKDVLFIVKTGRVRVFQVSPTGKSFTLAVHGAGDVFGNMPILGQNMDNTYAETLEKSSLCELSAQQVTDHFLTDPRISGQVAVILSQRVSELETRLSNMALRPLNQQVASLLLSAATTSRLPWKHTKTVKLTHEQLANLAGASREAVSKAVAELSAHGFLKQHRGSVTIIDADGLAAYRDHLVD</sequence>
<dbReference type="InterPro" id="IPR036390">
    <property type="entry name" value="WH_DNA-bd_sf"/>
</dbReference>
<feature type="compositionally biased region" description="Polar residues" evidence="4">
    <location>
        <begin position="1"/>
        <end position="13"/>
    </location>
</feature>
<dbReference type="GO" id="GO:0005829">
    <property type="term" value="C:cytosol"/>
    <property type="evidence" value="ECO:0007669"/>
    <property type="project" value="TreeGrafter"/>
</dbReference>
<feature type="domain" description="HTH crp-type" evidence="6">
    <location>
        <begin position="166"/>
        <end position="237"/>
    </location>
</feature>
<evidence type="ECO:0000256" key="3">
    <source>
        <dbReference type="ARBA" id="ARBA00023163"/>
    </source>
</evidence>
<evidence type="ECO:0000256" key="1">
    <source>
        <dbReference type="ARBA" id="ARBA00023015"/>
    </source>
</evidence>
<dbReference type="InterPro" id="IPR050397">
    <property type="entry name" value="Env_Response_Regulators"/>
</dbReference>
<keyword evidence="3" id="KW-0804">Transcription</keyword>
<dbReference type="InterPro" id="IPR018490">
    <property type="entry name" value="cNMP-bd_dom_sf"/>
</dbReference>
<accession>A0A939DYV2</accession>
<dbReference type="AlphaFoldDB" id="A0A939DYV2"/>
<dbReference type="SMART" id="SM00419">
    <property type="entry name" value="HTH_CRP"/>
    <property type="match status" value="1"/>
</dbReference>
<dbReference type="Pfam" id="PF13545">
    <property type="entry name" value="HTH_Crp_2"/>
    <property type="match status" value="1"/>
</dbReference>
<evidence type="ECO:0000313" key="7">
    <source>
        <dbReference type="EMBL" id="MBN9643765.1"/>
    </source>
</evidence>
<dbReference type="SUPFAM" id="SSF51206">
    <property type="entry name" value="cAMP-binding domain-like"/>
    <property type="match status" value="1"/>
</dbReference>
<dbReference type="EMBL" id="JAFLEQ010000008">
    <property type="protein sequence ID" value="MBN9643765.1"/>
    <property type="molecule type" value="Genomic_DNA"/>
</dbReference>
<feature type="region of interest" description="Disordered" evidence="4">
    <location>
        <begin position="1"/>
        <end position="23"/>
    </location>
</feature>
<dbReference type="GO" id="GO:0003700">
    <property type="term" value="F:DNA-binding transcription factor activity"/>
    <property type="evidence" value="ECO:0007669"/>
    <property type="project" value="TreeGrafter"/>
</dbReference>
<feature type="domain" description="Cyclic nucleotide-binding" evidence="5">
    <location>
        <begin position="32"/>
        <end position="126"/>
    </location>
</feature>
<comment type="caution">
    <text evidence="7">The sequence shown here is derived from an EMBL/GenBank/DDBJ whole genome shotgun (WGS) entry which is preliminary data.</text>
</comment>
<reference evidence="7" key="1">
    <citation type="submission" date="2021-03" db="EMBL/GenBank/DDBJ databases">
        <authorList>
            <person name="Sun Q."/>
        </authorList>
    </citation>
    <scope>NUCLEOTIDE SEQUENCE</scope>
    <source>
        <strain evidence="7">CCM 8862</strain>
    </source>
</reference>
<evidence type="ECO:0000256" key="2">
    <source>
        <dbReference type="ARBA" id="ARBA00023125"/>
    </source>
</evidence>
<dbReference type="Gene3D" id="2.60.120.10">
    <property type="entry name" value="Jelly Rolls"/>
    <property type="match status" value="1"/>
</dbReference>
<dbReference type="PROSITE" id="PS51063">
    <property type="entry name" value="HTH_CRP_2"/>
    <property type="match status" value="1"/>
</dbReference>
<dbReference type="Proteomes" id="UP000664332">
    <property type="component" value="Unassembled WGS sequence"/>
</dbReference>
<evidence type="ECO:0000259" key="6">
    <source>
        <dbReference type="PROSITE" id="PS51063"/>
    </source>
</evidence>
<name>A0A939DYV2_9CORY</name>
<keyword evidence="1" id="KW-0805">Transcription regulation</keyword>
<dbReference type="SUPFAM" id="SSF46785">
    <property type="entry name" value="Winged helix' DNA-binding domain"/>
    <property type="match status" value="1"/>
</dbReference>
<dbReference type="PANTHER" id="PTHR24567">
    <property type="entry name" value="CRP FAMILY TRANSCRIPTIONAL REGULATORY PROTEIN"/>
    <property type="match status" value="1"/>
</dbReference>
<evidence type="ECO:0000256" key="4">
    <source>
        <dbReference type="SAM" id="MobiDB-lite"/>
    </source>
</evidence>
<dbReference type="Pfam" id="PF00027">
    <property type="entry name" value="cNMP_binding"/>
    <property type="match status" value="1"/>
</dbReference>
<dbReference type="PROSITE" id="PS50042">
    <property type="entry name" value="CNMP_BINDING_3"/>
    <property type="match status" value="1"/>
</dbReference>
<dbReference type="InterPro" id="IPR000595">
    <property type="entry name" value="cNMP-bd_dom"/>
</dbReference>
<proteinExistence type="predicted"/>
<evidence type="ECO:0000313" key="8">
    <source>
        <dbReference type="Proteomes" id="UP000664332"/>
    </source>
</evidence>